<evidence type="ECO:0000256" key="12">
    <source>
        <dbReference type="ARBA" id="ARBA00023136"/>
    </source>
</evidence>
<dbReference type="PANTHER" id="PTHR47354">
    <property type="entry name" value="NADH OXIDOREDUCTASE HCR"/>
    <property type="match status" value="1"/>
</dbReference>
<evidence type="ECO:0000256" key="2">
    <source>
        <dbReference type="ARBA" id="ARBA00004141"/>
    </source>
</evidence>
<dbReference type="Gene3D" id="3.40.50.80">
    <property type="entry name" value="Nucleotide-binding domain of ferredoxin-NADP reductase (FNR) module"/>
    <property type="match status" value="1"/>
</dbReference>
<evidence type="ECO:0000313" key="16">
    <source>
        <dbReference type="Proteomes" id="UP001595457"/>
    </source>
</evidence>
<evidence type="ECO:0000256" key="8">
    <source>
        <dbReference type="ARBA" id="ARBA00022989"/>
    </source>
</evidence>
<keyword evidence="3" id="KW-0285">Flavoprotein</keyword>
<dbReference type="EMBL" id="JBHRSJ010000001">
    <property type="protein sequence ID" value="MFC2970744.1"/>
    <property type="molecule type" value="Genomic_DNA"/>
</dbReference>
<keyword evidence="7" id="KW-0274">FAD</keyword>
<protein>
    <submittedName>
        <fullName evidence="15">Ferric reductase-like transmembrane domain-containing protein</fullName>
    </submittedName>
</protein>
<keyword evidence="10" id="KW-0408">Iron</keyword>
<comment type="caution">
    <text evidence="15">The sequence shown here is derived from an EMBL/GenBank/DDBJ whole genome shotgun (WGS) entry which is preliminary data.</text>
</comment>
<evidence type="ECO:0000256" key="7">
    <source>
        <dbReference type="ARBA" id="ARBA00022827"/>
    </source>
</evidence>
<evidence type="ECO:0000256" key="11">
    <source>
        <dbReference type="ARBA" id="ARBA00023014"/>
    </source>
</evidence>
<dbReference type="Proteomes" id="UP001595457">
    <property type="component" value="Unassembled WGS sequence"/>
</dbReference>
<keyword evidence="4 13" id="KW-0812">Transmembrane</keyword>
<dbReference type="SUPFAM" id="SSF52343">
    <property type="entry name" value="Ferredoxin reductase-like, C-terminal NADP-linked domain"/>
    <property type="match status" value="1"/>
</dbReference>
<feature type="transmembrane region" description="Helical" evidence="13">
    <location>
        <begin position="80"/>
        <end position="96"/>
    </location>
</feature>
<sequence>MKNIRLTYIVLLIGLTLLWLLADDLLAAQYEFFKLRASMVNFTGILAMGVMSVGILLSIRPISLEPFFGGLDKTYRLHKWLGITALVVSIVHWLWVKVPKWMVGWGLLVKPARKAATEPSLALFRFFREQRGLAEQVGEWAFYIAVVLIVLALIKRFPYRHFFKTHRILAIVYLTLVFHSVVLMKTDYWSSPIGVVMAVLMAVGSAAAFVSLFRKVGHKRRAVGVIDELMLHKDNRVLGVVIQLKDRWPGHKAGQFAFVTFDPAEGAHPFTISSAWHEDGKLRFLIKGIGDYTSRLPDTLKVGNLVQVEGPYGFFNFTSKKTNQIWVAGGIGITPFIARMQSLAHKPDGRSIDLFYSTSAPDAGFIDKLQKLAKRAQVRLHVLVSGKDGRLSSDRLCEQVPQWQSADLWFCGPAGFGQTLREGLIAKGLAVDDFHQELFEMR</sequence>
<dbReference type="CDD" id="cd06198">
    <property type="entry name" value="FNR_like_3"/>
    <property type="match status" value="1"/>
</dbReference>
<proteinExistence type="predicted"/>
<keyword evidence="5" id="KW-0001">2Fe-2S</keyword>
<comment type="cofactor">
    <cofactor evidence="1">
        <name>FAD</name>
        <dbReference type="ChEBI" id="CHEBI:57692"/>
    </cofactor>
</comment>
<dbReference type="InterPro" id="IPR050415">
    <property type="entry name" value="MRET"/>
</dbReference>
<keyword evidence="16" id="KW-1185">Reference proteome</keyword>
<evidence type="ECO:0000256" key="10">
    <source>
        <dbReference type="ARBA" id="ARBA00023004"/>
    </source>
</evidence>
<evidence type="ECO:0000256" key="13">
    <source>
        <dbReference type="SAM" id="Phobius"/>
    </source>
</evidence>
<dbReference type="PRINTS" id="PR00409">
    <property type="entry name" value="PHDIOXRDTASE"/>
</dbReference>
<organism evidence="15 16">
    <name type="scientific">Azotobacter bryophylli</name>
    <dbReference type="NCBI Taxonomy" id="1986537"/>
    <lineage>
        <taxon>Bacteria</taxon>
        <taxon>Pseudomonadati</taxon>
        <taxon>Pseudomonadota</taxon>
        <taxon>Gammaproteobacteria</taxon>
        <taxon>Pseudomonadales</taxon>
        <taxon>Pseudomonadaceae</taxon>
        <taxon>Azotobacter</taxon>
    </lineage>
</organism>
<accession>A0ABV7AMY4</accession>
<dbReference type="RefSeq" id="WP_377812633.1">
    <property type="nucleotide sequence ID" value="NZ_JBHRSJ010000001.1"/>
</dbReference>
<dbReference type="InterPro" id="IPR039261">
    <property type="entry name" value="FNR_nucleotide-bd"/>
</dbReference>
<dbReference type="InterPro" id="IPR013130">
    <property type="entry name" value="Fe3_Rdtase_TM_dom"/>
</dbReference>
<dbReference type="Gene3D" id="2.40.30.10">
    <property type="entry name" value="Translation factors"/>
    <property type="match status" value="1"/>
</dbReference>
<dbReference type="Pfam" id="PF01794">
    <property type="entry name" value="Ferric_reduct"/>
    <property type="match status" value="1"/>
</dbReference>
<reference evidence="16" key="1">
    <citation type="journal article" date="2019" name="Int. J. Syst. Evol. Microbiol.">
        <title>The Global Catalogue of Microorganisms (GCM) 10K type strain sequencing project: providing services to taxonomists for standard genome sequencing and annotation.</title>
        <authorList>
            <consortium name="The Broad Institute Genomics Platform"/>
            <consortium name="The Broad Institute Genome Sequencing Center for Infectious Disease"/>
            <person name="Wu L."/>
            <person name="Ma J."/>
        </authorList>
    </citation>
    <scope>NUCLEOTIDE SEQUENCE [LARGE SCALE GENOMIC DNA]</scope>
    <source>
        <strain evidence="16">KCTC 62195</strain>
    </source>
</reference>
<dbReference type="PANTHER" id="PTHR47354:SF8">
    <property type="entry name" value="1,2-PHENYLACETYL-COA EPOXIDASE, SUBUNIT E"/>
    <property type="match status" value="1"/>
</dbReference>
<dbReference type="SUPFAM" id="SSF63380">
    <property type="entry name" value="Riboflavin synthase domain-like"/>
    <property type="match status" value="1"/>
</dbReference>
<keyword evidence="11" id="KW-0411">Iron-sulfur</keyword>
<dbReference type="InterPro" id="IPR017938">
    <property type="entry name" value="Riboflavin_synthase-like_b-brl"/>
</dbReference>
<dbReference type="Pfam" id="PF08022">
    <property type="entry name" value="FAD_binding_8"/>
    <property type="match status" value="1"/>
</dbReference>
<evidence type="ECO:0000256" key="5">
    <source>
        <dbReference type="ARBA" id="ARBA00022714"/>
    </source>
</evidence>
<evidence type="ECO:0000259" key="14">
    <source>
        <dbReference type="PROSITE" id="PS51384"/>
    </source>
</evidence>
<evidence type="ECO:0000256" key="9">
    <source>
        <dbReference type="ARBA" id="ARBA00023002"/>
    </source>
</evidence>
<dbReference type="InterPro" id="IPR013112">
    <property type="entry name" value="FAD-bd_8"/>
</dbReference>
<feature type="transmembrane region" description="Helical" evidence="13">
    <location>
        <begin position="137"/>
        <end position="154"/>
    </location>
</feature>
<comment type="subcellular location">
    <subcellularLocation>
        <location evidence="2">Membrane</location>
        <topology evidence="2">Multi-pass membrane protein</topology>
    </subcellularLocation>
</comment>
<evidence type="ECO:0000256" key="1">
    <source>
        <dbReference type="ARBA" id="ARBA00001974"/>
    </source>
</evidence>
<evidence type="ECO:0000256" key="6">
    <source>
        <dbReference type="ARBA" id="ARBA00022723"/>
    </source>
</evidence>
<evidence type="ECO:0000256" key="4">
    <source>
        <dbReference type="ARBA" id="ARBA00022692"/>
    </source>
</evidence>
<name>A0ABV7AMY4_9GAMM</name>
<gene>
    <name evidence="15" type="ORF">ACFOJE_00760</name>
</gene>
<feature type="transmembrane region" description="Helical" evidence="13">
    <location>
        <begin position="189"/>
        <end position="213"/>
    </location>
</feature>
<keyword evidence="8 13" id="KW-1133">Transmembrane helix</keyword>
<dbReference type="PROSITE" id="PS51384">
    <property type="entry name" value="FAD_FR"/>
    <property type="match status" value="1"/>
</dbReference>
<keyword evidence="9" id="KW-0560">Oxidoreductase</keyword>
<keyword evidence="6" id="KW-0479">Metal-binding</keyword>
<evidence type="ECO:0000256" key="3">
    <source>
        <dbReference type="ARBA" id="ARBA00022630"/>
    </source>
</evidence>
<feature type="transmembrane region" description="Helical" evidence="13">
    <location>
        <begin position="37"/>
        <end position="59"/>
    </location>
</feature>
<feature type="domain" description="FAD-binding FR-type" evidence="14">
    <location>
        <begin position="218"/>
        <end position="318"/>
    </location>
</feature>
<evidence type="ECO:0000313" key="15">
    <source>
        <dbReference type="EMBL" id="MFC2970744.1"/>
    </source>
</evidence>
<keyword evidence="12 13" id="KW-0472">Membrane</keyword>
<feature type="transmembrane region" description="Helical" evidence="13">
    <location>
        <begin position="166"/>
        <end position="183"/>
    </location>
</feature>
<dbReference type="InterPro" id="IPR017927">
    <property type="entry name" value="FAD-bd_FR_type"/>
</dbReference>